<sequence length="202" mass="21767">MWGRGIDRQTDGLGWSPDAVVVLTFSPSKQQREKEKKKEGKKEQNKTPPSSSPSPLAPLPPNSSTNEIGQTGNALVPNPSLVLPLSSSGQSFPPSALPCPAAPRSNKCHSSHPNPFSHRSVPPRLRHHHPIIQSNPIQSNPSHHSLLLRHRQQCVAGEQQQQPAALRTNPVPRCATAVERAGPAGRPRLASWPRNVACGTAP</sequence>
<feature type="compositionally biased region" description="Pro residues" evidence="1">
    <location>
        <begin position="50"/>
        <end position="61"/>
    </location>
</feature>
<proteinExistence type="predicted"/>
<evidence type="ECO:0000313" key="3">
    <source>
        <dbReference type="Proteomes" id="UP001365128"/>
    </source>
</evidence>
<evidence type="ECO:0000313" key="2">
    <source>
        <dbReference type="EMBL" id="KAK7537973.1"/>
    </source>
</evidence>
<gene>
    <name evidence="2" type="ORF">IWX46DRAFT_237547</name>
</gene>
<feature type="compositionally biased region" description="Low complexity" evidence="1">
    <location>
        <begin position="75"/>
        <end position="88"/>
    </location>
</feature>
<name>A0ABR1LS12_9PEZI</name>
<dbReference type="Proteomes" id="UP001365128">
    <property type="component" value="Unassembled WGS sequence"/>
</dbReference>
<feature type="region of interest" description="Disordered" evidence="1">
    <location>
        <begin position="24"/>
        <end position="121"/>
    </location>
</feature>
<reference evidence="2 3" key="1">
    <citation type="submission" date="2024-04" db="EMBL/GenBank/DDBJ databases">
        <title>Phyllosticta paracitricarpa is synonymous to the EU quarantine fungus P. citricarpa based on phylogenomic analyses.</title>
        <authorList>
            <consortium name="Lawrence Berkeley National Laboratory"/>
            <person name="Van Ingen-Buijs V.A."/>
            <person name="Van Westerhoven A.C."/>
            <person name="Haridas S."/>
            <person name="Skiadas P."/>
            <person name="Martin F."/>
            <person name="Groenewald J.Z."/>
            <person name="Crous P.W."/>
            <person name="Seidl M.F."/>
        </authorList>
    </citation>
    <scope>NUCLEOTIDE SEQUENCE [LARGE SCALE GENOMIC DNA]</scope>
    <source>
        <strain evidence="2 3">CBS 122670</strain>
    </source>
</reference>
<keyword evidence="3" id="KW-1185">Reference proteome</keyword>
<protein>
    <submittedName>
        <fullName evidence="2">Uncharacterized protein</fullName>
    </submittedName>
</protein>
<feature type="compositionally biased region" description="Basic and acidic residues" evidence="1">
    <location>
        <begin position="30"/>
        <end position="45"/>
    </location>
</feature>
<comment type="caution">
    <text evidence="2">The sequence shown here is derived from an EMBL/GenBank/DDBJ whole genome shotgun (WGS) entry which is preliminary data.</text>
</comment>
<accession>A0ABR1LS12</accession>
<evidence type="ECO:0000256" key="1">
    <source>
        <dbReference type="SAM" id="MobiDB-lite"/>
    </source>
</evidence>
<organism evidence="2 3">
    <name type="scientific">Phyllosticta citricarpa</name>
    <dbReference type="NCBI Taxonomy" id="55181"/>
    <lineage>
        <taxon>Eukaryota</taxon>
        <taxon>Fungi</taxon>
        <taxon>Dikarya</taxon>
        <taxon>Ascomycota</taxon>
        <taxon>Pezizomycotina</taxon>
        <taxon>Dothideomycetes</taxon>
        <taxon>Dothideomycetes incertae sedis</taxon>
        <taxon>Botryosphaeriales</taxon>
        <taxon>Phyllostictaceae</taxon>
        <taxon>Phyllosticta</taxon>
    </lineage>
</organism>
<dbReference type="EMBL" id="JBBPDW010000031">
    <property type="protein sequence ID" value="KAK7537973.1"/>
    <property type="molecule type" value="Genomic_DNA"/>
</dbReference>